<dbReference type="SMART" id="SM00729">
    <property type="entry name" value="Elp3"/>
    <property type="match status" value="1"/>
</dbReference>
<comment type="cofactor">
    <cofactor evidence="5">
        <name>[4Fe-4S] cluster</name>
        <dbReference type="ChEBI" id="CHEBI:49883"/>
    </cofactor>
    <text evidence="5">Binds 1 [4Fe-4S] cluster. The cluster is coordinated with 3 cysteines and an exchangeable S-adenosyl-L-methionine.</text>
</comment>
<dbReference type="InterPro" id="IPR034422">
    <property type="entry name" value="HydE/PylB-like"/>
</dbReference>
<feature type="binding site" evidence="6">
    <location>
        <position position="158"/>
    </location>
    <ligand>
        <name>S-adenosyl-L-methionine</name>
        <dbReference type="ChEBI" id="CHEBI:59789"/>
    </ligand>
</feature>
<evidence type="ECO:0000256" key="3">
    <source>
        <dbReference type="ARBA" id="ARBA00023004"/>
    </source>
</evidence>
<feature type="domain" description="Radical SAM core" evidence="7">
    <location>
        <begin position="34"/>
        <end position="255"/>
    </location>
</feature>
<dbReference type="SFLD" id="SFLDG01280">
    <property type="entry name" value="HydE/PylB-like"/>
    <property type="match status" value="1"/>
</dbReference>
<dbReference type="SUPFAM" id="SSF102114">
    <property type="entry name" value="Radical SAM enzymes"/>
    <property type="match status" value="1"/>
</dbReference>
<reference evidence="8" key="1">
    <citation type="journal article" date="2020" name="mSystems">
        <title>Genome- and Community-Level Interaction Insights into Carbon Utilization and Element Cycling Functions of Hydrothermarchaeota in Hydrothermal Sediment.</title>
        <authorList>
            <person name="Zhou Z."/>
            <person name="Liu Y."/>
            <person name="Xu W."/>
            <person name="Pan J."/>
            <person name="Luo Z.H."/>
            <person name="Li M."/>
        </authorList>
    </citation>
    <scope>NUCLEOTIDE SEQUENCE [LARGE SCALE GENOMIC DNA]</scope>
    <source>
        <strain evidence="8">SpSt-754</strain>
    </source>
</reference>
<feature type="binding site" evidence="5">
    <location>
        <position position="48"/>
    </location>
    <ligand>
        <name>[4Fe-4S] cluster</name>
        <dbReference type="ChEBI" id="CHEBI:49883"/>
        <note>4Fe-4S-S-AdoMet</note>
    </ligand>
</feature>
<evidence type="ECO:0000256" key="2">
    <source>
        <dbReference type="ARBA" id="ARBA00022723"/>
    </source>
</evidence>
<gene>
    <name evidence="8" type="primary">hydE</name>
    <name evidence="8" type="ORF">ENV38_05870</name>
</gene>
<dbReference type="NCBIfam" id="TIGR03956">
    <property type="entry name" value="rSAM_HydE"/>
    <property type="match status" value="1"/>
</dbReference>
<keyword evidence="1 5" id="KW-0949">S-adenosyl-L-methionine</keyword>
<dbReference type="GO" id="GO:0016740">
    <property type="term" value="F:transferase activity"/>
    <property type="evidence" value="ECO:0007669"/>
    <property type="project" value="TreeGrafter"/>
</dbReference>
<name>A0A7V3KP94_UNCW3</name>
<dbReference type="PROSITE" id="PS51918">
    <property type="entry name" value="RADICAL_SAM"/>
    <property type="match status" value="1"/>
</dbReference>
<proteinExistence type="predicted"/>
<feature type="binding site" evidence="6">
    <location>
        <position position="147"/>
    </location>
    <ligand>
        <name>S-adenosyl-L-methionine</name>
        <dbReference type="ChEBI" id="CHEBI:59789"/>
    </ligand>
</feature>
<dbReference type="EMBL" id="DTGD01000221">
    <property type="protein sequence ID" value="HGB36411.1"/>
    <property type="molecule type" value="Genomic_DNA"/>
</dbReference>
<keyword evidence="4 5" id="KW-0411">Iron-sulfur</keyword>
<dbReference type="InterPro" id="IPR058240">
    <property type="entry name" value="rSAM_sf"/>
</dbReference>
<keyword evidence="2" id="KW-0479">Metal-binding</keyword>
<dbReference type="CDD" id="cd01335">
    <property type="entry name" value="Radical_SAM"/>
    <property type="match status" value="1"/>
</dbReference>
<evidence type="ECO:0000256" key="5">
    <source>
        <dbReference type="PIRSR" id="PIRSR004762-1"/>
    </source>
</evidence>
<dbReference type="Gene3D" id="3.20.20.70">
    <property type="entry name" value="Aldolase class I"/>
    <property type="match status" value="1"/>
</dbReference>
<dbReference type="Pfam" id="PF04055">
    <property type="entry name" value="Radical_SAM"/>
    <property type="match status" value="1"/>
</dbReference>
<evidence type="ECO:0000256" key="1">
    <source>
        <dbReference type="ARBA" id="ARBA00022691"/>
    </source>
</evidence>
<keyword evidence="5" id="KW-0004">4Fe-4S</keyword>
<accession>A0A7V3KP94</accession>
<dbReference type="PIRSF" id="PIRSF004762">
    <property type="entry name" value="CHP00423"/>
    <property type="match status" value="1"/>
</dbReference>
<evidence type="ECO:0000259" key="7">
    <source>
        <dbReference type="PROSITE" id="PS51918"/>
    </source>
</evidence>
<keyword evidence="3 5" id="KW-0408">Iron</keyword>
<sequence>MNLSLKEIEELLLGKDDQWLFSEAGRIRDEVFGKSVFLRGVIEFSNYCHDNCLYCGLRWENRKLRRYRVPFEQIIETAEVGYLEGLRTIVLQSGNDYFYKSQEVSKLIREILSRIDVVITLSLGERRFEELAEWREAGAERYLIKVETFDSDIYEKYRPGRSLDERLTMIKWLKELGYEAGSGIIVGLPGYTIEKLAKDLVKLTELELEMIAVGPFIPHPDTPLGSHPHGSALLTVRCIAILRILNPYANIPSTSALASITDYSDFPEFLKEQMDLKFLDWRAAGLIAGANVLMPSITPSDVRVLYNIYPGKNVKCHCSIEEVNYLRNLVEGVRLKVEISKGYSPRRFYAKGS</sequence>
<evidence type="ECO:0000313" key="8">
    <source>
        <dbReference type="EMBL" id="HGB36411.1"/>
    </source>
</evidence>
<dbReference type="PANTHER" id="PTHR43726">
    <property type="entry name" value="3-METHYLORNITHINE SYNTHASE"/>
    <property type="match status" value="1"/>
</dbReference>
<dbReference type="GO" id="GO:0051539">
    <property type="term" value="F:4 iron, 4 sulfur cluster binding"/>
    <property type="evidence" value="ECO:0007669"/>
    <property type="project" value="UniProtKB-KW"/>
</dbReference>
<feature type="binding site" evidence="6">
    <location>
        <position position="122"/>
    </location>
    <ligand>
        <name>(3R)-3-methyl-D-ornithine</name>
        <dbReference type="ChEBI" id="CHEBI:64642"/>
    </ligand>
</feature>
<dbReference type="GO" id="GO:0046872">
    <property type="term" value="F:metal ion binding"/>
    <property type="evidence" value="ECO:0007669"/>
    <property type="project" value="UniProtKB-KW"/>
</dbReference>
<dbReference type="InterPro" id="IPR024021">
    <property type="entry name" value="FeFe-hyd_HydE_rSAM"/>
</dbReference>
<dbReference type="InterPro" id="IPR007197">
    <property type="entry name" value="rSAM"/>
</dbReference>
<dbReference type="SFLD" id="SFLDG01060">
    <property type="entry name" value="BATS_domain_containing"/>
    <property type="match status" value="1"/>
</dbReference>
<organism evidence="8">
    <name type="scientific">candidate division WOR-3 bacterium</name>
    <dbReference type="NCBI Taxonomy" id="2052148"/>
    <lineage>
        <taxon>Bacteria</taxon>
        <taxon>Bacteria division WOR-3</taxon>
    </lineage>
</organism>
<evidence type="ECO:0000256" key="6">
    <source>
        <dbReference type="PIRSR" id="PIRSR004762-2"/>
    </source>
</evidence>
<comment type="caution">
    <text evidence="8">The sequence shown here is derived from an EMBL/GenBank/DDBJ whole genome shotgun (WGS) entry which is preliminary data.</text>
</comment>
<dbReference type="SFLD" id="SFLDG01082">
    <property type="entry name" value="B12-binding_domain_containing"/>
    <property type="match status" value="1"/>
</dbReference>
<dbReference type="PANTHER" id="PTHR43726:SF1">
    <property type="entry name" value="BIOTIN SYNTHASE"/>
    <property type="match status" value="1"/>
</dbReference>
<feature type="binding site" evidence="6">
    <location>
        <position position="166"/>
    </location>
    <ligand>
        <name>S-adenosyl-L-methionine</name>
        <dbReference type="ChEBI" id="CHEBI:59789"/>
    </ligand>
</feature>
<protein>
    <submittedName>
        <fullName evidence="8">[FeFe] hydrogenase H-cluster radical SAM maturase HydE</fullName>
    </submittedName>
</protein>
<dbReference type="SFLD" id="SFLDS00029">
    <property type="entry name" value="Radical_SAM"/>
    <property type="match status" value="1"/>
</dbReference>
<feature type="binding site" evidence="5">
    <location>
        <position position="55"/>
    </location>
    <ligand>
        <name>[4Fe-4S] cluster</name>
        <dbReference type="ChEBI" id="CHEBI:49883"/>
        <note>4Fe-4S-S-AdoMet</note>
    </ligand>
</feature>
<evidence type="ECO:0000256" key="4">
    <source>
        <dbReference type="ARBA" id="ARBA00023014"/>
    </source>
</evidence>
<dbReference type="InterPro" id="IPR013785">
    <property type="entry name" value="Aldolase_TIM"/>
</dbReference>
<feature type="binding site" evidence="5">
    <location>
        <position position="52"/>
    </location>
    <ligand>
        <name>[4Fe-4S] cluster</name>
        <dbReference type="ChEBI" id="CHEBI:49883"/>
        <note>4Fe-4S-S-AdoMet</note>
    </ligand>
</feature>
<dbReference type="AlphaFoldDB" id="A0A7V3KP94"/>
<dbReference type="InterPro" id="IPR006638">
    <property type="entry name" value="Elp3/MiaA/NifB-like_rSAM"/>
</dbReference>